<dbReference type="PANTHER" id="PTHR33365:SF4">
    <property type="entry name" value="CYCLOCHLOROTINE BIOSYNTHESIS PROTEIN O"/>
    <property type="match status" value="1"/>
</dbReference>
<name>W3XSB2_PESFW</name>
<keyword evidence="3" id="KW-0472">Membrane</keyword>
<proteinExistence type="inferred from homology"/>
<evidence type="ECO:0000256" key="3">
    <source>
        <dbReference type="SAM" id="Phobius"/>
    </source>
</evidence>
<dbReference type="RefSeq" id="XP_007828716.1">
    <property type="nucleotide sequence ID" value="XM_007830525.1"/>
</dbReference>
<keyword evidence="5" id="KW-1185">Reference proteome</keyword>
<dbReference type="AlphaFoldDB" id="W3XSB2"/>
<protein>
    <submittedName>
        <fullName evidence="4">Uncharacterized protein</fullName>
    </submittedName>
</protein>
<reference evidence="5" key="1">
    <citation type="journal article" date="2015" name="BMC Genomics">
        <title>Genomic and transcriptomic analysis of the endophytic fungus Pestalotiopsis fici reveals its lifestyle and high potential for synthesis of natural products.</title>
        <authorList>
            <person name="Wang X."/>
            <person name="Zhang X."/>
            <person name="Liu L."/>
            <person name="Xiang M."/>
            <person name="Wang W."/>
            <person name="Sun X."/>
            <person name="Che Y."/>
            <person name="Guo L."/>
            <person name="Liu G."/>
            <person name="Guo L."/>
            <person name="Wang C."/>
            <person name="Yin W.B."/>
            <person name="Stadler M."/>
            <person name="Zhang X."/>
            <person name="Liu X."/>
        </authorList>
    </citation>
    <scope>NUCLEOTIDE SEQUENCE [LARGE SCALE GENOMIC DNA]</scope>
    <source>
        <strain evidence="5">W106-1 / CGMCC3.15140</strain>
    </source>
</reference>
<comment type="pathway">
    <text evidence="1">Mycotoxin biosynthesis.</text>
</comment>
<accession>W3XSB2</accession>
<comment type="similarity">
    <text evidence="2">Belongs to the ustYa family.</text>
</comment>
<dbReference type="OrthoDB" id="3687641at2759"/>
<dbReference type="OMA" id="KSEDEMH"/>
<evidence type="ECO:0000313" key="5">
    <source>
        <dbReference type="Proteomes" id="UP000030651"/>
    </source>
</evidence>
<dbReference type="PANTHER" id="PTHR33365">
    <property type="entry name" value="YALI0B05434P"/>
    <property type="match status" value="1"/>
</dbReference>
<dbReference type="HOGENOM" id="CLU_042941_5_0_1"/>
<evidence type="ECO:0000256" key="2">
    <source>
        <dbReference type="ARBA" id="ARBA00035112"/>
    </source>
</evidence>
<dbReference type="InParanoid" id="W3XSB2"/>
<evidence type="ECO:0000256" key="1">
    <source>
        <dbReference type="ARBA" id="ARBA00004685"/>
    </source>
</evidence>
<dbReference type="InterPro" id="IPR021765">
    <property type="entry name" value="UstYa-like"/>
</dbReference>
<dbReference type="EMBL" id="KI912109">
    <property type="protein sequence ID" value="ETS88116.1"/>
    <property type="molecule type" value="Genomic_DNA"/>
</dbReference>
<organism evidence="4 5">
    <name type="scientific">Pestalotiopsis fici (strain W106-1 / CGMCC3.15140)</name>
    <dbReference type="NCBI Taxonomy" id="1229662"/>
    <lineage>
        <taxon>Eukaryota</taxon>
        <taxon>Fungi</taxon>
        <taxon>Dikarya</taxon>
        <taxon>Ascomycota</taxon>
        <taxon>Pezizomycotina</taxon>
        <taxon>Sordariomycetes</taxon>
        <taxon>Xylariomycetidae</taxon>
        <taxon>Amphisphaeriales</taxon>
        <taxon>Sporocadaceae</taxon>
        <taxon>Pestalotiopsis</taxon>
    </lineage>
</organism>
<dbReference type="Proteomes" id="UP000030651">
    <property type="component" value="Unassembled WGS sequence"/>
</dbReference>
<evidence type="ECO:0000313" key="4">
    <source>
        <dbReference type="EMBL" id="ETS88116.1"/>
    </source>
</evidence>
<sequence>MKGSRLPNTQTLLSIFSISILAIIVVFFLRSDIPYTPTLTVKSHLIQDYHHIVQDVEKSSIVMNFREHAEFKNLSHEYDIYWKNTRPPNGGYFAWLDETGTRRRDGISMFHQLHCLVMLREAMQGLGEEIQSLKAMRRDTAHEDHAMHTEHDDLHWLHCFDYLRQAILCNADSTFEPHLMNSNGKDIVDGMIERDCKDWSLLYKASEKSDFQSLVLDNE</sequence>
<feature type="transmembrane region" description="Helical" evidence="3">
    <location>
        <begin position="12"/>
        <end position="29"/>
    </location>
</feature>
<dbReference type="GeneID" id="19266957"/>
<gene>
    <name evidence="4" type="ORF">PFICI_01944</name>
</gene>
<dbReference type="KEGG" id="pfy:PFICI_01944"/>
<keyword evidence="3" id="KW-1133">Transmembrane helix</keyword>
<dbReference type="Pfam" id="PF11807">
    <property type="entry name" value="UstYa"/>
    <property type="match status" value="1"/>
</dbReference>
<keyword evidence="3" id="KW-0812">Transmembrane</keyword>
<dbReference type="eggNOG" id="ENOG502RCP2">
    <property type="taxonomic scope" value="Eukaryota"/>
</dbReference>
<dbReference type="GO" id="GO:0043386">
    <property type="term" value="P:mycotoxin biosynthetic process"/>
    <property type="evidence" value="ECO:0007669"/>
    <property type="project" value="InterPro"/>
</dbReference>